<proteinExistence type="predicted"/>
<gene>
    <name evidence="2" type="ORF">RBI02_04615</name>
</gene>
<evidence type="ECO:0000313" key="2">
    <source>
        <dbReference type="EMBL" id="MDV3103828.1"/>
    </source>
</evidence>
<dbReference type="Pfam" id="PF01850">
    <property type="entry name" value="PIN"/>
    <property type="match status" value="1"/>
</dbReference>
<reference evidence="2 3" key="1">
    <citation type="submission" date="2023-08" db="EMBL/GenBank/DDBJ databases">
        <title>Draft genome sequence of Thermococcus waiotapuensis WT1T, a thermophilic sulphur-dependent archaeon from order Thermococcales.</title>
        <authorList>
            <person name="Manners S.H."/>
            <person name="Carere C.R."/>
            <person name="Dhami M.K."/>
            <person name="Dobson R.C.J."/>
            <person name="Stott M.B."/>
        </authorList>
    </citation>
    <scope>NUCLEOTIDE SEQUENCE [LARGE SCALE GENOMIC DNA]</scope>
    <source>
        <strain evidence="2 3">WT1</strain>
    </source>
</reference>
<evidence type="ECO:0000313" key="3">
    <source>
        <dbReference type="Proteomes" id="UP001245683"/>
    </source>
</evidence>
<dbReference type="EMBL" id="JAVDZE010000002">
    <property type="protein sequence ID" value="MDV3103828.1"/>
    <property type="molecule type" value="Genomic_DNA"/>
</dbReference>
<dbReference type="Proteomes" id="UP001245683">
    <property type="component" value="Unassembled WGS sequence"/>
</dbReference>
<evidence type="ECO:0000259" key="1">
    <source>
        <dbReference type="Pfam" id="PF01850"/>
    </source>
</evidence>
<dbReference type="PANTHER" id="PTHR39677:SF4">
    <property type="entry name" value="RIBONUCLEASE VAPC6"/>
    <property type="match status" value="1"/>
</dbReference>
<dbReference type="SUPFAM" id="SSF88723">
    <property type="entry name" value="PIN domain-like"/>
    <property type="match status" value="1"/>
</dbReference>
<keyword evidence="3" id="KW-1185">Reference proteome</keyword>
<name>A0AAE4NT32_9EURY</name>
<dbReference type="PANTHER" id="PTHR39677">
    <property type="entry name" value="RIBONUCLEASE VAPC6"/>
    <property type="match status" value="1"/>
</dbReference>
<dbReference type="AlphaFoldDB" id="A0AAE4NT32"/>
<comment type="caution">
    <text evidence="2">The sequence shown here is derived from an EMBL/GenBank/DDBJ whole genome shotgun (WGS) entry which is preliminary data.</text>
</comment>
<dbReference type="InterPro" id="IPR002716">
    <property type="entry name" value="PIN_dom"/>
</dbReference>
<sequence length="114" mass="12878">MKDLLVDSSVLIEYFKGNERAVKLLDSFENADVVLHINDVVFSEVVYILLGHYLGRSPRTAKGNPEKLPPEIEEVFNVLKAFGFIPVVQSTVFRAMTLIQKYAMLPNDALMLHV</sequence>
<accession>A0AAE4NT32</accession>
<dbReference type="RefSeq" id="WP_315341265.1">
    <property type="nucleotide sequence ID" value="NZ_JAVDZE010000002.1"/>
</dbReference>
<protein>
    <submittedName>
        <fullName evidence="2">PIN domain-containing protein</fullName>
    </submittedName>
</protein>
<feature type="domain" description="PIN" evidence="1">
    <location>
        <begin position="5"/>
        <end position="112"/>
    </location>
</feature>
<organism evidence="2 3">
    <name type="scientific">Thermococcus waiotapuensis</name>
    <dbReference type="NCBI Taxonomy" id="90909"/>
    <lineage>
        <taxon>Archaea</taxon>
        <taxon>Methanobacteriati</taxon>
        <taxon>Methanobacteriota</taxon>
        <taxon>Thermococci</taxon>
        <taxon>Thermococcales</taxon>
        <taxon>Thermococcaceae</taxon>
        <taxon>Thermococcus</taxon>
    </lineage>
</organism>
<dbReference type="InterPro" id="IPR029060">
    <property type="entry name" value="PIN-like_dom_sf"/>
</dbReference>
<dbReference type="Gene3D" id="3.40.50.1010">
    <property type="entry name" value="5'-nuclease"/>
    <property type="match status" value="1"/>
</dbReference>